<keyword evidence="1" id="KW-0433">Leucine-rich repeat</keyword>
<dbReference type="PROSITE" id="PS51450">
    <property type="entry name" value="LRR"/>
    <property type="match status" value="1"/>
</dbReference>
<keyword evidence="4" id="KW-1185">Reference proteome</keyword>
<protein>
    <submittedName>
        <fullName evidence="3">Uncharacterized protein</fullName>
    </submittedName>
</protein>
<gene>
    <name evidence="3" type="ORF">LGQ90_12430</name>
</gene>
<accession>A0A9X1LKP2</accession>
<reference evidence="3" key="1">
    <citation type="submission" date="2021-10" db="EMBL/GenBank/DDBJ databases">
        <title>Gramella sp. ASW11-100T, isolated from marine sediment.</title>
        <authorList>
            <person name="Xia C."/>
        </authorList>
    </citation>
    <scope>NUCLEOTIDE SEQUENCE</scope>
    <source>
        <strain evidence="3">ASW11-100</strain>
    </source>
</reference>
<keyword evidence="2" id="KW-0677">Repeat</keyword>
<evidence type="ECO:0000256" key="1">
    <source>
        <dbReference type="ARBA" id="ARBA00022614"/>
    </source>
</evidence>
<dbReference type="RefSeq" id="WP_229341490.1">
    <property type="nucleotide sequence ID" value="NZ_JAJBZG010000005.1"/>
</dbReference>
<dbReference type="Gene3D" id="3.80.10.10">
    <property type="entry name" value="Ribonuclease Inhibitor"/>
    <property type="match status" value="1"/>
</dbReference>
<evidence type="ECO:0000313" key="3">
    <source>
        <dbReference type="EMBL" id="MCB7482070.1"/>
    </source>
</evidence>
<dbReference type="GO" id="GO:0035591">
    <property type="term" value="F:signaling adaptor activity"/>
    <property type="evidence" value="ECO:0007669"/>
    <property type="project" value="TreeGrafter"/>
</dbReference>
<comment type="caution">
    <text evidence="3">The sequence shown here is derived from an EMBL/GenBank/DDBJ whole genome shotgun (WGS) entry which is preliminary data.</text>
</comment>
<name>A0A9X1LKP2_9FLAO</name>
<dbReference type="EMBL" id="JAJBZG010000005">
    <property type="protein sequence ID" value="MCB7482070.1"/>
    <property type="molecule type" value="Genomic_DNA"/>
</dbReference>
<dbReference type="Proteomes" id="UP001139414">
    <property type="component" value="Unassembled WGS sequence"/>
</dbReference>
<proteinExistence type="predicted"/>
<evidence type="ECO:0000313" key="4">
    <source>
        <dbReference type="Proteomes" id="UP001139414"/>
    </source>
</evidence>
<dbReference type="PANTHER" id="PTHR47566">
    <property type="match status" value="1"/>
</dbReference>
<evidence type="ECO:0000256" key="2">
    <source>
        <dbReference type="ARBA" id="ARBA00022737"/>
    </source>
</evidence>
<dbReference type="AlphaFoldDB" id="A0A9X1LKP2"/>
<dbReference type="InterPro" id="IPR001611">
    <property type="entry name" value="Leu-rich_rpt"/>
</dbReference>
<dbReference type="InterPro" id="IPR032675">
    <property type="entry name" value="LRR_dom_sf"/>
</dbReference>
<dbReference type="InterPro" id="IPR052574">
    <property type="entry name" value="CDIRP"/>
</dbReference>
<sequence length="567" mass="64781">MRRCSRIPYIAFALFITCFSCSKDNPSEEPKQISKEIFELEEKIIGLWEVEDDDGQANSSNRQAVDDDLCYVSSLIFYIDGTFTVTYTGGTITGEYTVTSEKSISLGEAGNIGNVNFTSGVMYFEIELNGICAAAYHCNRRIDYRRGDCYSFLNCHDDSVWKMTADNNTYFIKFVDHHNGTWLQNFVGWNSEDCFSAETNKYNDGELILIKNNTGYLRYIHQKNNGNAIHSYLINSNGNLERKIENSDASVTYHTFQPASQEELDILISKTECGAKTYIPDDVFEQELIDRGLDNIIDNYVLTENISGLTALSFVNYAVNDLTGLEDFVSLTHFTLNSSTIKEIDLTTNSFLERVYLSSTELTHLDIDQNAELQSFYLEYGKIETIDFSGNEKLKILELHATTISNLDVSQNEELEMLTIEGGNLNELKFSRNENLWHLNIDNQPLESIDLSFFPNLREINLGYNNLHEIDVSKCPKLEFLSISNNSLLNINLLENVNLRELFISDNSLSQLDISRSSKLYTMYAENNPDLDCIQIADTHWEEINADPLNYRWKKNDNTEYSTDCGY</sequence>
<organism evidence="3 4">
    <name type="scientific">Christiangramia sediminis</name>
    <dbReference type="NCBI Taxonomy" id="2881336"/>
    <lineage>
        <taxon>Bacteria</taxon>
        <taxon>Pseudomonadati</taxon>
        <taxon>Bacteroidota</taxon>
        <taxon>Flavobacteriia</taxon>
        <taxon>Flavobacteriales</taxon>
        <taxon>Flavobacteriaceae</taxon>
        <taxon>Christiangramia</taxon>
    </lineage>
</organism>
<dbReference type="PANTHER" id="PTHR47566:SF1">
    <property type="entry name" value="PROTEIN NUD1"/>
    <property type="match status" value="1"/>
</dbReference>
<dbReference type="SUPFAM" id="SSF52058">
    <property type="entry name" value="L domain-like"/>
    <property type="match status" value="1"/>
</dbReference>